<feature type="transmembrane region" description="Helical" evidence="1">
    <location>
        <begin position="20"/>
        <end position="43"/>
    </location>
</feature>
<dbReference type="InterPro" id="IPR025962">
    <property type="entry name" value="SdpI/YhfL"/>
</dbReference>
<keyword evidence="1" id="KW-1133">Transmembrane helix</keyword>
<dbReference type="AlphaFoldDB" id="A0A2N6QG03"/>
<comment type="caution">
    <text evidence="2">The sequence shown here is derived from an EMBL/GenBank/DDBJ whole genome shotgun (WGS) entry which is preliminary data.</text>
</comment>
<gene>
    <name evidence="2" type="ORF">CJ235_08770</name>
</gene>
<dbReference type="Proteomes" id="UP000235748">
    <property type="component" value="Unassembled WGS sequence"/>
</dbReference>
<protein>
    <recommendedName>
        <fullName evidence="4">SdpI family protein</fullName>
    </recommendedName>
</protein>
<reference evidence="2 3" key="1">
    <citation type="submission" date="2017-09" db="EMBL/GenBank/DDBJ databases">
        <title>Bacterial strain isolated from the female urinary microbiota.</title>
        <authorList>
            <person name="Thomas-White K."/>
            <person name="Kumar N."/>
            <person name="Forster S."/>
            <person name="Putonti C."/>
            <person name="Lawley T."/>
            <person name="Wolfe A.J."/>
        </authorList>
    </citation>
    <scope>NUCLEOTIDE SEQUENCE [LARGE SCALE GENOMIC DNA]</scope>
    <source>
        <strain evidence="2 3">UMB0834</strain>
    </source>
</reference>
<dbReference type="Pfam" id="PF13630">
    <property type="entry name" value="SdpI"/>
    <property type="match status" value="1"/>
</dbReference>
<dbReference type="EMBL" id="PNGG01000004">
    <property type="protein sequence ID" value="PMC18511.1"/>
    <property type="molecule type" value="Genomic_DNA"/>
</dbReference>
<organism evidence="2 3">
    <name type="scientific">Staphylococcus pettenkoferi</name>
    <dbReference type="NCBI Taxonomy" id="170573"/>
    <lineage>
        <taxon>Bacteria</taxon>
        <taxon>Bacillati</taxon>
        <taxon>Bacillota</taxon>
        <taxon>Bacilli</taxon>
        <taxon>Bacillales</taxon>
        <taxon>Staphylococcaceae</taxon>
        <taxon>Staphylococcus</taxon>
    </lineage>
</organism>
<feature type="transmembrane region" description="Helical" evidence="1">
    <location>
        <begin position="108"/>
        <end position="126"/>
    </location>
</feature>
<evidence type="ECO:0008006" key="4">
    <source>
        <dbReference type="Google" id="ProtNLM"/>
    </source>
</evidence>
<evidence type="ECO:0000313" key="3">
    <source>
        <dbReference type="Proteomes" id="UP000235748"/>
    </source>
</evidence>
<evidence type="ECO:0000313" key="2">
    <source>
        <dbReference type="EMBL" id="PMC18511.1"/>
    </source>
</evidence>
<sequence length="134" mass="16156">MIQYICGSLLSHYTLTLRCSIRMLILIVTIPFAIITYAFHYMLQHHLIDERNKWMGYRTPRSMKNPLHWKYAQHYFVQVSKQLTMLFSIIGVIWLIVDFMFHFNEWSLYIQFGVVAIYTILIFIMTEARLKQLD</sequence>
<keyword evidence="1" id="KW-0472">Membrane</keyword>
<accession>A0A2N6QG03</accession>
<proteinExistence type="predicted"/>
<name>A0A2N6QG03_9STAP</name>
<keyword evidence="1" id="KW-0812">Transmembrane</keyword>
<feature type="transmembrane region" description="Helical" evidence="1">
    <location>
        <begin position="83"/>
        <end position="102"/>
    </location>
</feature>
<evidence type="ECO:0000256" key="1">
    <source>
        <dbReference type="SAM" id="Phobius"/>
    </source>
</evidence>